<proteinExistence type="predicted"/>
<keyword evidence="3" id="KW-0547">Nucleotide-binding</keyword>
<gene>
    <name evidence="6" type="ORF">TrCOL_g11392</name>
</gene>
<evidence type="ECO:0000256" key="1">
    <source>
        <dbReference type="ARBA" id="ARBA00022527"/>
    </source>
</evidence>
<keyword evidence="2" id="KW-0808">Transferase</keyword>
<reference evidence="7" key="1">
    <citation type="journal article" date="2023" name="Commun. Biol.">
        <title>Genome analysis of Parmales, the sister group of diatoms, reveals the evolutionary specialization of diatoms from phago-mixotrophs to photoautotrophs.</title>
        <authorList>
            <person name="Ban H."/>
            <person name="Sato S."/>
            <person name="Yoshikawa S."/>
            <person name="Yamada K."/>
            <person name="Nakamura Y."/>
            <person name="Ichinomiya M."/>
            <person name="Sato N."/>
            <person name="Blanc-Mathieu R."/>
            <person name="Endo H."/>
            <person name="Kuwata A."/>
            <person name="Ogata H."/>
        </authorList>
    </citation>
    <scope>NUCLEOTIDE SEQUENCE [LARGE SCALE GENOMIC DNA]</scope>
</reference>
<evidence type="ECO:0000256" key="2">
    <source>
        <dbReference type="ARBA" id="ARBA00022679"/>
    </source>
</evidence>
<accession>A0A9W7FVQ9</accession>
<organism evidence="6 7">
    <name type="scientific">Triparma columacea</name>
    <dbReference type="NCBI Taxonomy" id="722753"/>
    <lineage>
        <taxon>Eukaryota</taxon>
        <taxon>Sar</taxon>
        <taxon>Stramenopiles</taxon>
        <taxon>Ochrophyta</taxon>
        <taxon>Bolidophyceae</taxon>
        <taxon>Parmales</taxon>
        <taxon>Triparmaceae</taxon>
        <taxon>Triparma</taxon>
    </lineage>
</organism>
<evidence type="ECO:0000313" key="6">
    <source>
        <dbReference type="EMBL" id="GMI22678.1"/>
    </source>
</evidence>
<feature type="chain" id="PRO_5040934380" evidence="5">
    <location>
        <begin position="22"/>
        <end position="369"/>
    </location>
</feature>
<comment type="caution">
    <text evidence="6">The sequence shown here is derived from an EMBL/GenBank/DDBJ whole genome shotgun (WGS) entry which is preliminary data.</text>
</comment>
<dbReference type="Pfam" id="PF03618">
    <property type="entry name" value="Kinase-PPPase"/>
    <property type="match status" value="1"/>
</dbReference>
<evidence type="ECO:0000256" key="3">
    <source>
        <dbReference type="ARBA" id="ARBA00022741"/>
    </source>
</evidence>
<dbReference type="InterPro" id="IPR005177">
    <property type="entry name" value="Kinase-pyrophosphorylase"/>
</dbReference>
<dbReference type="GO" id="GO:0005524">
    <property type="term" value="F:ATP binding"/>
    <property type="evidence" value="ECO:0007669"/>
    <property type="project" value="InterPro"/>
</dbReference>
<protein>
    <submittedName>
        <fullName evidence="6">Uncharacterized protein</fullName>
    </submittedName>
</protein>
<keyword evidence="7" id="KW-1185">Reference proteome</keyword>
<keyword evidence="4" id="KW-0418">Kinase</keyword>
<evidence type="ECO:0000313" key="7">
    <source>
        <dbReference type="Proteomes" id="UP001165065"/>
    </source>
</evidence>
<dbReference type="PANTHER" id="PTHR31756">
    <property type="entry name" value="PYRUVATE, PHOSPHATE DIKINASE REGULATORY PROTEIN 1, CHLOROPLASTIC"/>
    <property type="match status" value="1"/>
</dbReference>
<feature type="signal peptide" evidence="5">
    <location>
        <begin position="1"/>
        <end position="21"/>
    </location>
</feature>
<name>A0A9W7FVQ9_9STRA</name>
<evidence type="ECO:0000256" key="4">
    <source>
        <dbReference type="ARBA" id="ARBA00022777"/>
    </source>
</evidence>
<dbReference type="AlphaFoldDB" id="A0A9W7FVQ9"/>
<dbReference type="EMBL" id="BRYA01000553">
    <property type="protein sequence ID" value="GMI22678.1"/>
    <property type="molecule type" value="Genomic_DNA"/>
</dbReference>
<dbReference type="Proteomes" id="UP001165065">
    <property type="component" value="Unassembled WGS sequence"/>
</dbReference>
<keyword evidence="5" id="KW-0732">Signal</keyword>
<evidence type="ECO:0000256" key="5">
    <source>
        <dbReference type="SAM" id="SignalP"/>
    </source>
</evidence>
<keyword evidence="1" id="KW-0723">Serine/threonine-protein kinase</keyword>
<dbReference type="GO" id="GO:0004674">
    <property type="term" value="F:protein serine/threonine kinase activity"/>
    <property type="evidence" value="ECO:0007669"/>
    <property type="project" value="UniProtKB-KW"/>
</dbReference>
<dbReference type="OrthoDB" id="416832at2759"/>
<dbReference type="PANTHER" id="PTHR31756:SF3">
    <property type="entry name" value="PYRUVATE, PHOSPHATE DIKINASE REGULATORY PROTEIN 1, CHLOROPLASTIC"/>
    <property type="match status" value="1"/>
</dbReference>
<sequence>MMRQVVLGLCFYFICAEYVHCFVNRVMPVRAFRTLQQTDDDENELAGTQIKDVFLISDSTGVTAQSALSRAFAQFDSCNNIFKVGASGCEVQSSVFNHVKSEETIAGIVKGAKKKNALVVYTLSDSDLRQRTSRMCELSGLDSVDLMGPLLDELSAFFGEAPMGTPGDELSKRSDGTGFKLTDSYYRRIEAVEFTLKADDGSAPWLLADADVVLCGVSRTGKTPLSVVLAQQMGLKVANVPLVMEVKPPKELFEDKLDSRKVFCLTINPTELKRIRTNRLERANVKSYEEAAGVGGGIGGFSGGVVNVGKESSNYADRAYVLKDLMSARSLAREYEWTEIDVTGRAVEETASYISQILSHRKDDVEVGD</sequence>